<dbReference type="OrthoDB" id="3828660at2"/>
<name>A0A4R6VMQ7_9PSEU</name>
<keyword evidence="1" id="KW-0812">Transmembrane</keyword>
<accession>A0A4R6VMQ7</accession>
<feature type="transmembrane region" description="Helical" evidence="1">
    <location>
        <begin position="95"/>
        <end position="112"/>
    </location>
</feature>
<evidence type="ECO:0008006" key="4">
    <source>
        <dbReference type="Google" id="ProtNLM"/>
    </source>
</evidence>
<evidence type="ECO:0000313" key="3">
    <source>
        <dbReference type="Proteomes" id="UP000295705"/>
    </source>
</evidence>
<feature type="transmembrane region" description="Helical" evidence="1">
    <location>
        <begin position="70"/>
        <end position="89"/>
    </location>
</feature>
<reference evidence="2 3" key="1">
    <citation type="submission" date="2019-03" db="EMBL/GenBank/DDBJ databases">
        <title>Genomic Encyclopedia of Type Strains, Phase IV (KMG-IV): sequencing the most valuable type-strain genomes for metagenomic binning, comparative biology and taxonomic classification.</title>
        <authorList>
            <person name="Goeker M."/>
        </authorList>
    </citation>
    <scope>NUCLEOTIDE SEQUENCE [LARGE SCALE GENOMIC DNA]</scope>
    <source>
        <strain evidence="2 3">DSM 45775</strain>
    </source>
</reference>
<comment type="caution">
    <text evidence="2">The sequence shown here is derived from an EMBL/GenBank/DDBJ whole genome shotgun (WGS) entry which is preliminary data.</text>
</comment>
<keyword evidence="1" id="KW-0472">Membrane</keyword>
<dbReference type="RefSeq" id="WP_133824490.1">
    <property type="nucleotide sequence ID" value="NZ_BAABHR010000046.1"/>
</dbReference>
<evidence type="ECO:0000313" key="2">
    <source>
        <dbReference type="EMBL" id="TDQ65079.1"/>
    </source>
</evidence>
<gene>
    <name evidence="2" type="ORF">EV188_101328</name>
</gene>
<proteinExistence type="predicted"/>
<dbReference type="EMBL" id="SNYO01000001">
    <property type="protein sequence ID" value="TDQ65079.1"/>
    <property type="molecule type" value="Genomic_DNA"/>
</dbReference>
<dbReference type="AlphaFoldDB" id="A0A4R6VMQ7"/>
<dbReference type="Proteomes" id="UP000295705">
    <property type="component" value="Unassembled WGS sequence"/>
</dbReference>
<keyword evidence="3" id="KW-1185">Reference proteome</keyword>
<keyword evidence="1" id="KW-1133">Transmembrane helix</keyword>
<feature type="transmembrane region" description="Helical" evidence="1">
    <location>
        <begin position="37"/>
        <end position="58"/>
    </location>
</feature>
<sequence length="124" mass="12634">MIVGLTFVVLALALAWALWCVVSAVIGQAPTFGHRIGLLVLEGIALVVALVIVVGLVVEGGRTTGAVVEIVGYLIAMLAVLPIGAALAHGERTRYGSVVLAVAGVTLAVLLLRTGQVWAVTGAR</sequence>
<evidence type="ECO:0000256" key="1">
    <source>
        <dbReference type="SAM" id="Phobius"/>
    </source>
</evidence>
<protein>
    <recommendedName>
        <fullName evidence="4">Integral membrane protein</fullName>
    </recommendedName>
</protein>
<organism evidence="2 3">
    <name type="scientific">Actinomycetospora succinea</name>
    <dbReference type="NCBI Taxonomy" id="663603"/>
    <lineage>
        <taxon>Bacteria</taxon>
        <taxon>Bacillati</taxon>
        <taxon>Actinomycetota</taxon>
        <taxon>Actinomycetes</taxon>
        <taxon>Pseudonocardiales</taxon>
        <taxon>Pseudonocardiaceae</taxon>
        <taxon>Actinomycetospora</taxon>
    </lineage>
</organism>